<reference evidence="4" key="1">
    <citation type="journal article" date="2018" name="Nat. Microbiol.">
        <title>Leveraging single-cell genomics to expand the fungal tree of life.</title>
        <authorList>
            <person name="Ahrendt S.R."/>
            <person name="Quandt C.A."/>
            <person name="Ciobanu D."/>
            <person name="Clum A."/>
            <person name="Salamov A."/>
            <person name="Andreopoulos B."/>
            <person name="Cheng J.F."/>
            <person name="Woyke T."/>
            <person name="Pelin A."/>
            <person name="Henrissat B."/>
            <person name="Reynolds N.K."/>
            <person name="Benny G.L."/>
            <person name="Smith M.E."/>
            <person name="James T.Y."/>
            <person name="Grigoriev I.V."/>
        </authorList>
    </citation>
    <scope>NUCLEOTIDE SEQUENCE [LARGE SCALE GENOMIC DNA]</scope>
    <source>
        <strain evidence="4">ATCC 52028</strain>
    </source>
</reference>
<evidence type="ECO:0000313" key="3">
    <source>
        <dbReference type="EMBL" id="RKO99450.1"/>
    </source>
</evidence>
<dbReference type="EMBL" id="ML014284">
    <property type="protein sequence ID" value="RKO99450.1"/>
    <property type="molecule type" value="Genomic_DNA"/>
</dbReference>
<feature type="transmembrane region" description="Helical" evidence="2">
    <location>
        <begin position="33"/>
        <end position="50"/>
    </location>
</feature>
<name>A0A4P9X369_9FUNG</name>
<organism evidence="3 4">
    <name type="scientific">Caulochytrium protostelioides</name>
    <dbReference type="NCBI Taxonomy" id="1555241"/>
    <lineage>
        <taxon>Eukaryota</taxon>
        <taxon>Fungi</taxon>
        <taxon>Fungi incertae sedis</taxon>
        <taxon>Chytridiomycota</taxon>
        <taxon>Chytridiomycota incertae sedis</taxon>
        <taxon>Chytridiomycetes</taxon>
        <taxon>Caulochytriales</taxon>
        <taxon>Caulochytriaceae</taxon>
        <taxon>Caulochytrium</taxon>
    </lineage>
</organism>
<evidence type="ECO:0000256" key="1">
    <source>
        <dbReference type="SAM" id="MobiDB-lite"/>
    </source>
</evidence>
<evidence type="ECO:0000313" key="4">
    <source>
        <dbReference type="Proteomes" id="UP000274922"/>
    </source>
</evidence>
<feature type="compositionally biased region" description="Low complexity" evidence="1">
    <location>
        <begin position="184"/>
        <end position="201"/>
    </location>
</feature>
<gene>
    <name evidence="3" type="ORF">CXG81DRAFT_27795</name>
</gene>
<dbReference type="AlphaFoldDB" id="A0A4P9X369"/>
<feature type="compositionally biased region" description="Pro residues" evidence="1">
    <location>
        <begin position="202"/>
        <end position="220"/>
    </location>
</feature>
<feature type="region of interest" description="Disordered" evidence="1">
    <location>
        <begin position="174"/>
        <end position="223"/>
    </location>
</feature>
<keyword evidence="4" id="KW-1185">Reference proteome</keyword>
<keyword evidence="2" id="KW-1133">Transmembrane helix</keyword>
<protein>
    <submittedName>
        <fullName evidence="3">Uncharacterized protein</fullName>
    </submittedName>
</protein>
<accession>A0A4P9X369</accession>
<proteinExistence type="predicted"/>
<dbReference type="Proteomes" id="UP000274922">
    <property type="component" value="Unassembled WGS sequence"/>
</dbReference>
<sequence length="657" mass="73703">MMHALASPTAAKGRVQGDLPLHRGLRRLRRPRLIYFLVIVMILGIAMFVFNGHEEPYGIELKDPRHHQAAPHAGIIAPLPLDTTTARLFNLTYQAHEIDPYGTGIAGEHSPQWLACPETSEMAGTTIAQRLSPLRRRAAAFWLGEPGYDDLVDLVTGARLCLYLAVESYLVPSRPVSPPPPAPTAAATTPNKAGAAVATPAAPTPPPPPPPPPPPVPPVQPIQDYPPDAAVITVAGHDFTFSVPMPKDYTTLSFIDEDATDAASKMKEVRLYRIPIVFHDPDTYTISISLEHTNYQWNFEEQEHVLWDPYDVPIVLNPDLPDLVVVGPHVLVRGDRINAASYHALPLCTNGDHRGRWVPGHLLGYNKPRPLQSSENREDYPVPTYENHVWVPYTCRYRRWTHADFQEQCLEPHYPALHLYGDSNVRRGLKAIATGGAFCHTWYNETDSTCQCRDWNLSVPHMDPEAENQMIPDVAGTSNTYIYFFSWKGIQNWGPNWREAINATMIDTRLRAIDESREYAPPKAVVVSMINWDAAYGSWPVYEKAVPELVAYLKRTYTDHGIPIIFRPGQFYCCRIDEVAQGRRRLSHFRVAAMNELAQRMLVEQLGARIWDIYSLGSQQQGPARARGLSCGSNHAGRDFVDIENTILMNMLCNQVV</sequence>
<keyword evidence="2" id="KW-0472">Membrane</keyword>
<dbReference type="OrthoDB" id="2136015at2759"/>
<keyword evidence="2" id="KW-0812">Transmembrane</keyword>
<evidence type="ECO:0000256" key="2">
    <source>
        <dbReference type="SAM" id="Phobius"/>
    </source>
</evidence>